<dbReference type="EMBL" id="JACJSK010000038">
    <property type="protein sequence ID" value="MBD2546441.1"/>
    <property type="molecule type" value="Genomic_DNA"/>
</dbReference>
<comment type="caution">
    <text evidence="2">The sequence shown here is derived from an EMBL/GenBank/DDBJ whole genome shotgun (WGS) entry which is preliminary data.</text>
</comment>
<proteinExistence type="predicted"/>
<evidence type="ECO:0000313" key="2">
    <source>
        <dbReference type="EMBL" id="MBD2546441.1"/>
    </source>
</evidence>
<name>A0ABR8EIJ3_9CYAN</name>
<reference evidence="2 3" key="1">
    <citation type="journal article" date="2020" name="ISME J.">
        <title>Comparative genomics reveals insights into cyanobacterial evolution and habitat adaptation.</title>
        <authorList>
            <person name="Chen M.Y."/>
            <person name="Teng W.K."/>
            <person name="Zhao L."/>
            <person name="Hu C.X."/>
            <person name="Zhou Y.K."/>
            <person name="Han B.P."/>
            <person name="Song L.R."/>
            <person name="Shu W.S."/>
        </authorList>
    </citation>
    <scope>NUCLEOTIDE SEQUENCE [LARGE SCALE GENOMIC DNA]</scope>
    <source>
        <strain evidence="2 3">FACHB-1370</strain>
    </source>
</reference>
<feature type="region of interest" description="Disordered" evidence="1">
    <location>
        <begin position="1"/>
        <end position="45"/>
    </location>
</feature>
<evidence type="ECO:0000313" key="3">
    <source>
        <dbReference type="Proteomes" id="UP000641954"/>
    </source>
</evidence>
<evidence type="ECO:0000256" key="1">
    <source>
        <dbReference type="SAM" id="MobiDB-lite"/>
    </source>
</evidence>
<keyword evidence="3" id="KW-1185">Reference proteome</keyword>
<accession>A0ABR8EIJ3</accession>
<protein>
    <submittedName>
        <fullName evidence="2">Uncharacterized protein</fullName>
    </submittedName>
</protein>
<organism evidence="2 3">
    <name type="scientific">Planktothricoides raciborskii FACHB-1370</name>
    <dbReference type="NCBI Taxonomy" id="2949576"/>
    <lineage>
        <taxon>Bacteria</taxon>
        <taxon>Bacillati</taxon>
        <taxon>Cyanobacteriota</taxon>
        <taxon>Cyanophyceae</taxon>
        <taxon>Oscillatoriophycideae</taxon>
        <taxon>Oscillatoriales</taxon>
        <taxon>Oscillatoriaceae</taxon>
        <taxon>Planktothricoides</taxon>
    </lineage>
</organism>
<sequence>MRKNSPLHPCTPAPLHLFPHTPHTPHTSPPHTDGSPTPYTLHPTP</sequence>
<gene>
    <name evidence="2" type="ORF">H6G72_21860</name>
</gene>
<feature type="compositionally biased region" description="Low complexity" evidence="1">
    <location>
        <begin position="13"/>
        <end position="38"/>
    </location>
</feature>
<dbReference type="Proteomes" id="UP000641954">
    <property type="component" value="Unassembled WGS sequence"/>
</dbReference>